<comment type="similarity">
    <text evidence="1">To bacterial alkanal monooxygenase alpha and beta chains.</text>
</comment>
<evidence type="ECO:0000313" key="4">
    <source>
        <dbReference type="EMBL" id="EPX59761.1"/>
    </source>
</evidence>
<name>S9P9H5_CYSF2</name>
<proteinExistence type="predicted"/>
<sequence length="353" mass="37883">MNGGTSRGSGPALRLSVLDQSPIPEGSTGAEALRNTLDLARHTDALGYHRYWVAEHHGGTMLACASPEALIGPIALATSHLRVGSGGVMLPHYSPFKVAETFSMLSGLAPGRIDLGLGRAPGSDRITALALQRDRRYHMPDDFPSQLAELLGYLAGELPEDHAFARLTTMPGLPEVPEPWLLGSSPQSGIWAAEAGLPYAFADFIQPVGVPIAARYREEFTPSRWLDAPRVLVAVWALCAATDAEAERLASSIKMAGAMLVRGQPIPVPPVDTALRFLSNLGGMSALPFRERRLIVGSPARVKESIETVAREYGADEVMIVTITHEHAARRRSYELIADAFALPRPPPPPTKG</sequence>
<dbReference type="GO" id="GO:0016705">
    <property type="term" value="F:oxidoreductase activity, acting on paired donors, with incorporation or reduction of molecular oxygen"/>
    <property type="evidence" value="ECO:0007669"/>
    <property type="project" value="InterPro"/>
</dbReference>
<reference evidence="4" key="1">
    <citation type="submission" date="2013-05" db="EMBL/GenBank/DDBJ databases">
        <title>Genome assembly of Cystobacter fuscus DSM 2262.</title>
        <authorList>
            <person name="Sharma G."/>
            <person name="Khatri I."/>
            <person name="Kaur C."/>
            <person name="Mayilraj S."/>
            <person name="Subramanian S."/>
        </authorList>
    </citation>
    <scope>NUCLEOTIDE SEQUENCE [LARGE SCALE GENOMIC DNA]</scope>
    <source>
        <strain evidence="4">DSM 2262</strain>
    </source>
</reference>
<dbReference type="PANTHER" id="PTHR30137">
    <property type="entry name" value="LUCIFERASE-LIKE MONOOXYGENASE"/>
    <property type="match status" value="1"/>
</dbReference>
<comment type="caution">
    <text evidence="4">The sequence shown here is derived from an EMBL/GenBank/DDBJ whole genome shotgun (WGS) entry which is preliminary data.</text>
</comment>
<dbReference type="Proteomes" id="UP000011682">
    <property type="component" value="Unassembled WGS sequence"/>
</dbReference>
<protein>
    <recommendedName>
        <fullName evidence="2">Luciferase-like monooxygenase</fullName>
    </recommendedName>
</protein>
<dbReference type="OrthoDB" id="9780518at2"/>
<dbReference type="RefSeq" id="WP_002625540.1">
    <property type="nucleotide sequence ID" value="NZ_ANAH02000015.1"/>
</dbReference>
<organism evidence="4 5">
    <name type="scientific">Cystobacter fuscus (strain ATCC 25194 / DSM 2262 / NBRC 100088 / M29)</name>
    <dbReference type="NCBI Taxonomy" id="1242864"/>
    <lineage>
        <taxon>Bacteria</taxon>
        <taxon>Pseudomonadati</taxon>
        <taxon>Myxococcota</taxon>
        <taxon>Myxococcia</taxon>
        <taxon>Myxococcales</taxon>
        <taxon>Cystobacterineae</taxon>
        <taxon>Archangiaceae</taxon>
        <taxon>Cystobacter</taxon>
    </lineage>
</organism>
<gene>
    <name evidence="4" type="ORF">D187_002505</name>
</gene>
<evidence type="ECO:0000256" key="2">
    <source>
        <dbReference type="ARBA" id="ARBA00074555"/>
    </source>
</evidence>
<dbReference type="InterPro" id="IPR050766">
    <property type="entry name" value="Bact_Lucif_Oxidored"/>
</dbReference>
<feature type="domain" description="Luciferase-like" evidence="3">
    <location>
        <begin position="19"/>
        <end position="316"/>
    </location>
</feature>
<dbReference type="NCBIfam" id="TIGR03558">
    <property type="entry name" value="oxido_grp_1"/>
    <property type="match status" value="1"/>
</dbReference>
<dbReference type="SUPFAM" id="SSF51679">
    <property type="entry name" value="Bacterial luciferase-like"/>
    <property type="match status" value="1"/>
</dbReference>
<evidence type="ECO:0000259" key="3">
    <source>
        <dbReference type="Pfam" id="PF00296"/>
    </source>
</evidence>
<evidence type="ECO:0000256" key="1">
    <source>
        <dbReference type="ARBA" id="ARBA00007789"/>
    </source>
</evidence>
<dbReference type="FunFam" id="3.20.20.30:FF:000002">
    <property type="entry name" value="LLM class flavin-dependent oxidoreductase"/>
    <property type="match status" value="1"/>
</dbReference>
<dbReference type="eggNOG" id="COG2141">
    <property type="taxonomic scope" value="Bacteria"/>
</dbReference>
<evidence type="ECO:0000313" key="5">
    <source>
        <dbReference type="Proteomes" id="UP000011682"/>
    </source>
</evidence>
<dbReference type="AlphaFoldDB" id="S9P9H5"/>
<dbReference type="Gene3D" id="3.20.20.30">
    <property type="entry name" value="Luciferase-like domain"/>
    <property type="match status" value="1"/>
</dbReference>
<dbReference type="PANTHER" id="PTHR30137:SF20">
    <property type="entry name" value="N-ACETYL-S-ALKYLCYSTEINE MONOOXYGENASE"/>
    <property type="match status" value="1"/>
</dbReference>
<dbReference type="InterPro" id="IPR036661">
    <property type="entry name" value="Luciferase-like_sf"/>
</dbReference>
<dbReference type="InterPro" id="IPR011251">
    <property type="entry name" value="Luciferase-like_dom"/>
</dbReference>
<dbReference type="EMBL" id="ANAH02000015">
    <property type="protein sequence ID" value="EPX59761.1"/>
    <property type="molecule type" value="Genomic_DNA"/>
</dbReference>
<dbReference type="Pfam" id="PF00296">
    <property type="entry name" value="Bac_luciferase"/>
    <property type="match status" value="1"/>
</dbReference>
<dbReference type="InterPro" id="IPR019949">
    <property type="entry name" value="CmoO-like"/>
</dbReference>
<dbReference type="GO" id="GO:0005829">
    <property type="term" value="C:cytosol"/>
    <property type="evidence" value="ECO:0007669"/>
    <property type="project" value="TreeGrafter"/>
</dbReference>
<keyword evidence="5" id="KW-1185">Reference proteome</keyword>
<accession>S9P9H5</accession>